<name>A0ABT0JT34_9ACTN</name>
<evidence type="ECO:0000313" key="3">
    <source>
        <dbReference type="EMBL" id="MCK9874684.1"/>
    </source>
</evidence>
<dbReference type="EMBL" id="JALKFT010000002">
    <property type="protein sequence ID" value="MCK9874684.1"/>
    <property type="molecule type" value="Genomic_DNA"/>
</dbReference>
<evidence type="ECO:0000256" key="2">
    <source>
        <dbReference type="SAM" id="Phobius"/>
    </source>
</evidence>
<feature type="compositionally biased region" description="Polar residues" evidence="1">
    <location>
        <begin position="79"/>
        <end position="89"/>
    </location>
</feature>
<feature type="region of interest" description="Disordered" evidence="1">
    <location>
        <begin position="50"/>
        <end position="127"/>
    </location>
</feature>
<proteinExistence type="predicted"/>
<keyword evidence="2" id="KW-1133">Transmembrane helix</keyword>
<protein>
    <submittedName>
        <fullName evidence="3">Uncharacterized protein</fullName>
    </submittedName>
</protein>
<keyword evidence="2" id="KW-0472">Membrane</keyword>
<feature type="region of interest" description="Disordered" evidence="1">
    <location>
        <begin position="141"/>
        <end position="185"/>
    </location>
</feature>
<sequence>MYGFAAPFQRDAPFGRILAAYGGIFVAGSLLWSAVADGCRQLRHHRRADLPDRQVPDHVRAARSLTDPLDSRRPGRTGSAGSHSINTVRGSRPDPCRPRASQQTGSSQDQRRFQGSLPAPPEGSCLLGAQKSVPAVLDIRRHPGYSSSRSQESPWSRQTGTAASRTAARAGRRASPQHVRQNLER</sequence>
<dbReference type="Proteomes" id="UP001201873">
    <property type="component" value="Unassembled WGS sequence"/>
</dbReference>
<dbReference type="InterPro" id="IPR003844">
    <property type="entry name" value="UPF0060"/>
</dbReference>
<feature type="transmembrane region" description="Helical" evidence="2">
    <location>
        <begin position="17"/>
        <end position="36"/>
    </location>
</feature>
<keyword evidence="4" id="KW-1185">Reference proteome</keyword>
<gene>
    <name evidence="3" type="ORF">MXD59_02615</name>
</gene>
<comment type="caution">
    <text evidence="3">The sequence shown here is derived from an EMBL/GenBank/DDBJ whole genome shotgun (WGS) entry which is preliminary data.</text>
</comment>
<accession>A0ABT0JT34</accession>
<dbReference type="Pfam" id="PF02694">
    <property type="entry name" value="UPF0060"/>
    <property type="match status" value="1"/>
</dbReference>
<evidence type="ECO:0000313" key="4">
    <source>
        <dbReference type="Proteomes" id="UP001201873"/>
    </source>
</evidence>
<keyword evidence="2" id="KW-0812">Transmembrane</keyword>
<organism evidence="3 4">
    <name type="scientific">Frankia umida</name>
    <dbReference type="NCBI Taxonomy" id="573489"/>
    <lineage>
        <taxon>Bacteria</taxon>
        <taxon>Bacillati</taxon>
        <taxon>Actinomycetota</taxon>
        <taxon>Actinomycetes</taxon>
        <taxon>Frankiales</taxon>
        <taxon>Frankiaceae</taxon>
        <taxon>Frankia</taxon>
    </lineage>
</organism>
<feature type="compositionally biased region" description="Low complexity" evidence="1">
    <location>
        <begin position="146"/>
        <end position="169"/>
    </location>
</feature>
<feature type="compositionally biased region" description="Basic and acidic residues" evidence="1">
    <location>
        <begin position="50"/>
        <end position="60"/>
    </location>
</feature>
<reference evidence="3 4" key="1">
    <citation type="submission" date="2022-04" db="EMBL/GenBank/DDBJ databases">
        <title>Genome diversity in the genus Frankia.</title>
        <authorList>
            <person name="Carlos-Shanley C."/>
            <person name="Hahn D."/>
        </authorList>
    </citation>
    <scope>NUCLEOTIDE SEQUENCE [LARGE SCALE GENOMIC DNA]</scope>
    <source>
        <strain evidence="3 4">Ag45/Mut15</strain>
    </source>
</reference>
<evidence type="ECO:0000256" key="1">
    <source>
        <dbReference type="SAM" id="MobiDB-lite"/>
    </source>
</evidence>